<keyword evidence="5" id="KW-0732">Signal</keyword>
<dbReference type="InterPro" id="IPR036909">
    <property type="entry name" value="Cyt_c-like_dom_sf"/>
</dbReference>
<gene>
    <name evidence="7" type="ORF">EBB79_03790</name>
</gene>
<dbReference type="GO" id="GO:0046872">
    <property type="term" value="F:metal ion binding"/>
    <property type="evidence" value="ECO:0007669"/>
    <property type="project" value="UniProtKB-KW"/>
</dbReference>
<proteinExistence type="predicted"/>
<dbReference type="AlphaFoldDB" id="A0A3T0MZD3"/>
<sequence>MTRLIVLIYVCLSFAPIARADDRLVRLAAPAELVESGFLKHLLPRFSLKTQVRVQIVSAGQMHDIALGPDGTPVFTGSDVTWHLLVLAPQHPGVQRFTKWLDSEVGQRTITSYAPDEVQMFTLPQDTGAVVADLQFTGDAVEGRAVSRQMCGRCHVVTQTERMNAIGSTPSFFVLRTLGNWADRFQAFYVLNPHPSFTQVEGVTAPFAQNRPPPIVPIEITLDQLEAILAYVAGLEPADLGAPLQHQ</sequence>
<dbReference type="EMBL" id="CP033219">
    <property type="protein sequence ID" value="AZV77099.1"/>
    <property type="molecule type" value="Genomic_DNA"/>
</dbReference>
<evidence type="ECO:0000313" key="7">
    <source>
        <dbReference type="EMBL" id="AZV77099.1"/>
    </source>
</evidence>
<keyword evidence="3 4" id="KW-0408">Iron</keyword>
<dbReference type="OrthoDB" id="7365807at2"/>
<protein>
    <recommendedName>
        <fullName evidence="6">Cytochrome c domain-containing protein</fullName>
    </recommendedName>
</protein>
<name>A0A3T0MZD3_9RHOB</name>
<evidence type="ECO:0000259" key="6">
    <source>
        <dbReference type="PROSITE" id="PS51007"/>
    </source>
</evidence>
<dbReference type="GO" id="GO:0009055">
    <property type="term" value="F:electron transfer activity"/>
    <property type="evidence" value="ECO:0007669"/>
    <property type="project" value="InterPro"/>
</dbReference>
<reference evidence="7 8" key="1">
    <citation type="submission" date="2018-10" db="EMBL/GenBank/DDBJ databases">
        <title>Parasedimentitalea marina sp. nov., a psychrophilic bacterium isolated from deep seawater of the New Britain Trench.</title>
        <authorList>
            <person name="Cao J."/>
        </authorList>
    </citation>
    <scope>NUCLEOTIDE SEQUENCE [LARGE SCALE GENOMIC DNA]</scope>
    <source>
        <strain evidence="7 8">W43</strain>
    </source>
</reference>
<evidence type="ECO:0000256" key="4">
    <source>
        <dbReference type="PROSITE-ProRule" id="PRU00433"/>
    </source>
</evidence>
<dbReference type="RefSeq" id="WP_127747647.1">
    <property type="nucleotide sequence ID" value="NZ_CP033219.1"/>
</dbReference>
<organism evidence="7 8">
    <name type="scientific">Parasedimentitalea marina</name>
    <dbReference type="NCBI Taxonomy" id="2483033"/>
    <lineage>
        <taxon>Bacteria</taxon>
        <taxon>Pseudomonadati</taxon>
        <taxon>Pseudomonadota</taxon>
        <taxon>Alphaproteobacteria</taxon>
        <taxon>Rhodobacterales</taxon>
        <taxon>Paracoccaceae</taxon>
        <taxon>Parasedimentitalea</taxon>
    </lineage>
</organism>
<evidence type="ECO:0000256" key="3">
    <source>
        <dbReference type="ARBA" id="ARBA00023004"/>
    </source>
</evidence>
<evidence type="ECO:0000256" key="5">
    <source>
        <dbReference type="SAM" id="SignalP"/>
    </source>
</evidence>
<dbReference type="PROSITE" id="PS51007">
    <property type="entry name" value="CYTC"/>
    <property type="match status" value="1"/>
</dbReference>
<accession>A0A3T0MZD3</accession>
<dbReference type="InterPro" id="IPR009056">
    <property type="entry name" value="Cyt_c-like_dom"/>
</dbReference>
<evidence type="ECO:0000313" key="8">
    <source>
        <dbReference type="Proteomes" id="UP000283063"/>
    </source>
</evidence>
<evidence type="ECO:0000256" key="2">
    <source>
        <dbReference type="ARBA" id="ARBA00022723"/>
    </source>
</evidence>
<dbReference type="KEGG" id="sedi:EBB79_03790"/>
<keyword evidence="8" id="KW-1185">Reference proteome</keyword>
<keyword evidence="1 4" id="KW-0349">Heme</keyword>
<dbReference type="GO" id="GO:0020037">
    <property type="term" value="F:heme binding"/>
    <property type="evidence" value="ECO:0007669"/>
    <property type="project" value="InterPro"/>
</dbReference>
<evidence type="ECO:0000256" key="1">
    <source>
        <dbReference type="ARBA" id="ARBA00022617"/>
    </source>
</evidence>
<feature type="chain" id="PRO_5019409165" description="Cytochrome c domain-containing protein" evidence="5">
    <location>
        <begin position="21"/>
        <end position="247"/>
    </location>
</feature>
<feature type="signal peptide" evidence="5">
    <location>
        <begin position="1"/>
        <end position="20"/>
    </location>
</feature>
<feature type="domain" description="Cytochrome c" evidence="6">
    <location>
        <begin position="138"/>
        <end position="236"/>
    </location>
</feature>
<dbReference type="Proteomes" id="UP000283063">
    <property type="component" value="Chromosome"/>
</dbReference>
<dbReference type="SUPFAM" id="SSF46626">
    <property type="entry name" value="Cytochrome c"/>
    <property type="match status" value="1"/>
</dbReference>
<keyword evidence="2 4" id="KW-0479">Metal-binding</keyword>